<organism evidence="5 6">
    <name type="scientific">Paralvinella palmiformis</name>
    <dbReference type="NCBI Taxonomy" id="53620"/>
    <lineage>
        <taxon>Eukaryota</taxon>
        <taxon>Metazoa</taxon>
        <taxon>Spiralia</taxon>
        <taxon>Lophotrochozoa</taxon>
        <taxon>Annelida</taxon>
        <taxon>Polychaeta</taxon>
        <taxon>Sedentaria</taxon>
        <taxon>Canalipalpata</taxon>
        <taxon>Terebellida</taxon>
        <taxon>Terebelliformia</taxon>
        <taxon>Alvinellidae</taxon>
        <taxon>Paralvinella</taxon>
    </lineage>
</organism>
<dbReference type="AlphaFoldDB" id="A0AAD9JRC0"/>
<keyword evidence="2" id="KW-0472">Membrane</keyword>
<evidence type="ECO:0000256" key="4">
    <source>
        <dbReference type="ARBA" id="ARBA00046271"/>
    </source>
</evidence>
<evidence type="ECO:0000313" key="6">
    <source>
        <dbReference type="Proteomes" id="UP001208570"/>
    </source>
</evidence>
<accession>A0AAD9JRC0</accession>
<dbReference type="GO" id="GO:0005778">
    <property type="term" value="C:peroxisomal membrane"/>
    <property type="evidence" value="ECO:0007669"/>
    <property type="project" value="UniProtKB-SubCell"/>
</dbReference>
<keyword evidence="6" id="KW-1185">Reference proteome</keyword>
<dbReference type="PANTHER" id="PTHR12652">
    <property type="entry name" value="PEROXISOMAL BIOGENESIS FACTOR 11"/>
    <property type="match status" value="1"/>
</dbReference>
<evidence type="ECO:0000313" key="5">
    <source>
        <dbReference type="EMBL" id="KAK2157782.1"/>
    </source>
</evidence>
<dbReference type="PANTHER" id="PTHR12652:SF50">
    <property type="entry name" value="PEROXIN 11"/>
    <property type="match status" value="1"/>
</dbReference>
<dbReference type="EMBL" id="JAODUP010000184">
    <property type="protein sequence ID" value="KAK2157782.1"/>
    <property type="molecule type" value="Genomic_DNA"/>
</dbReference>
<comment type="subcellular location">
    <subcellularLocation>
        <location evidence="4">Peroxisome membrane</location>
    </subcellularLocation>
</comment>
<evidence type="ECO:0000256" key="3">
    <source>
        <dbReference type="ARBA" id="ARBA00023140"/>
    </source>
</evidence>
<name>A0AAD9JRC0_9ANNE</name>
<gene>
    <name evidence="5" type="ORF">LSH36_184g00016</name>
</gene>
<sequence length="246" mass="27782">MEVVSHIIKYNSHSTGRDKICRLFQYASKYISWYAMNYDNKDLVVKLKNLENSLSASRKVLRIGKSIDFLDGAVRSLGIEDPLLRLCLVMAKLSQAVYMLVDHYVWAAKIGLTSADPKLLSKTASKFWLTSLVFNLIRDLYAIVTVVDNHRRASRRTKTQREASWDEARTVGEETRTVRPNGGWLRLILANKPLITDTIKNSADLLLPMANLGFVDISLKVQGMLGIISSIMGILMVWNPSLKLKP</sequence>
<evidence type="ECO:0000256" key="1">
    <source>
        <dbReference type="ARBA" id="ARBA00022593"/>
    </source>
</evidence>
<evidence type="ECO:0008006" key="7">
    <source>
        <dbReference type="Google" id="ProtNLM"/>
    </source>
</evidence>
<dbReference type="Pfam" id="PF05648">
    <property type="entry name" value="PEX11"/>
    <property type="match status" value="1"/>
</dbReference>
<proteinExistence type="predicted"/>
<reference evidence="5" key="1">
    <citation type="journal article" date="2023" name="Mol. Biol. Evol.">
        <title>Third-Generation Sequencing Reveals the Adaptive Role of the Epigenome in Three Deep-Sea Polychaetes.</title>
        <authorList>
            <person name="Perez M."/>
            <person name="Aroh O."/>
            <person name="Sun Y."/>
            <person name="Lan Y."/>
            <person name="Juniper S.K."/>
            <person name="Young C.R."/>
            <person name="Angers B."/>
            <person name="Qian P.Y."/>
        </authorList>
    </citation>
    <scope>NUCLEOTIDE SEQUENCE</scope>
    <source>
        <strain evidence="5">P08H-3</strain>
    </source>
</reference>
<dbReference type="Proteomes" id="UP001208570">
    <property type="component" value="Unassembled WGS sequence"/>
</dbReference>
<protein>
    <recommendedName>
        <fullName evidence="7">Peroxisomal membrane protein 11B</fullName>
    </recommendedName>
</protein>
<dbReference type="InterPro" id="IPR008733">
    <property type="entry name" value="PEX11"/>
</dbReference>
<comment type="caution">
    <text evidence="5">The sequence shown here is derived from an EMBL/GenBank/DDBJ whole genome shotgun (WGS) entry which is preliminary data.</text>
</comment>
<keyword evidence="3" id="KW-0576">Peroxisome</keyword>
<dbReference type="GO" id="GO:0016559">
    <property type="term" value="P:peroxisome fission"/>
    <property type="evidence" value="ECO:0007669"/>
    <property type="project" value="InterPro"/>
</dbReference>
<keyword evidence="1" id="KW-0962">Peroxisome biogenesis</keyword>
<evidence type="ECO:0000256" key="2">
    <source>
        <dbReference type="ARBA" id="ARBA00023136"/>
    </source>
</evidence>